<dbReference type="Proteomes" id="UP000015101">
    <property type="component" value="Unassembled WGS sequence"/>
</dbReference>
<dbReference type="GeneID" id="20202811"/>
<dbReference type="EMBL" id="AMQM01003278">
    <property type="status" value="NOT_ANNOTATED_CDS"/>
    <property type="molecule type" value="Genomic_DNA"/>
</dbReference>
<dbReference type="CTD" id="20202811"/>
<reference evidence="1 3" key="2">
    <citation type="journal article" date="2013" name="Nature">
        <title>Insights into bilaterian evolution from three spiralian genomes.</title>
        <authorList>
            <person name="Simakov O."/>
            <person name="Marletaz F."/>
            <person name="Cho S.J."/>
            <person name="Edsinger-Gonzales E."/>
            <person name="Havlak P."/>
            <person name="Hellsten U."/>
            <person name="Kuo D.H."/>
            <person name="Larsson T."/>
            <person name="Lv J."/>
            <person name="Arendt D."/>
            <person name="Savage R."/>
            <person name="Osoegawa K."/>
            <person name="de Jong P."/>
            <person name="Grimwood J."/>
            <person name="Chapman J.A."/>
            <person name="Shapiro H."/>
            <person name="Aerts A."/>
            <person name="Otillar R.P."/>
            <person name="Terry A.Y."/>
            <person name="Boore J.L."/>
            <person name="Grigoriev I.V."/>
            <person name="Lindberg D.R."/>
            <person name="Seaver E.C."/>
            <person name="Weisblat D.A."/>
            <person name="Putnam N.H."/>
            <person name="Rokhsar D.S."/>
        </authorList>
    </citation>
    <scope>NUCLEOTIDE SEQUENCE</scope>
</reference>
<dbReference type="AlphaFoldDB" id="T1F1W1"/>
<dbReference type="RefSeq" id="XP_009013460.1">
    <property type="nucleotide sequence ID" value="XM_009015212.1"/>
</dbReference>
<organism evidence="2 3">
    <name type="scientific">Helobdella robusta</name>
    <name type="common">Californian leech</name>
    <dbReference type="NCBI Taxonomy" id="6412"/>
    <lineage>
        <taxon>Eukaryota</taxon>
        <taxon>Metazoa</taxon>
        <taxon>Spiralia</taxon>
        <taxon>Lophotrochozoa</taxon>
        <taxon>Annelida</taxon>
        <taxon>Clitellata</taxon>
        <taxon>Hirudinea</taxon>
        <taxon>Rhynchobdellida</taxon>
        <taxon>Glossiphoniidae</taxon>
        <taxon>Helobdella</taxon>
    </lineage>
</organism>
<dbReference type="EMBL" id="KB096080">
    <property type="protein sequence ID" value="ESO08530.1"/>
    <property type="molecule type" value="Genomic_DNA"/>
</dbReference>
<evidence type="ECO:0000313" key="1">
    <source>
        <dbReference type="EMBL" id="ESO08530.1"/>
    </source>
</evidence>
<keyword evidence="3" id="KW-1185">Reference proteome</keyword>
<dbReference type="HOGENOM" id="CLU_1596301_0_0_1"/>
<proteinExistence type="predicted"/>
<gene>
    <name evidence="2" type="primary">20202811</name>
    <name evidence="1" type="ORF">HELRODRAFT_169391</name>
</gene>
<evidence type="ECO:0000313" key="3">
    <source>
        <dbReference type="Proteomes" id="UP000015101"/>
    </source>
</evidence>
<sequence>MIRNVCAERTKRVEQSPRVKFFKRYERCKLERKQPELFVLLALLQAVVVVVETSNLNNGSCPIELKLDRCRYMEVIACNMSKIPGDYRDSKYPKSSTKFRQKEFCKNLQNQSEVADDITRQVERVQRKVKDNYKATCLMFTLQCFDASMVHQRSSERDVQRVFNKKQ</sequence>
<protein>
    <submittedName>
        <fullName evidence="1 2">Uncharacterized protein</fullName>
    </submittedName>
</protein>
<reference evidence="2" key="3">
    <citation type="submission" date="2015-06" db="UniProtKB">
        <authorList>
            <consortium name="EnsemblMetazoa"/>
        </authorList>
    </citation>
    <scope>IDENTIFICATION</scope>
</reference>
<dbReference type="KEGG" id="hro:HELRODRAFT_169391"/>
<evidence type="ECO:0000313" key="2">
    <source>
        <dbReference type="EnsemblMetazoa" id="HelroP169391"/>
    </source>
</evidence>
<accession>T1F1W1</accession>
<name>T1F1W1_HELRO</name>
<dbReference type="InParanoid" id="T1F1W1"/>
<reference evidence="3" key="1">
    <citation type="submission" date="2012-12" db="EMBL/GenBank/DDBJ databases">
        <authorList>
            <person name="Hellsten U."/>
            <person name="Grimwood J."/>
            <person name="Chapman J.A."/>
            <person name="Shapiro H."/>
            <person name="Aerts A."/>
            <person name="Otillar R.P."/>
            <person name="Terry A.Y."/>
            <person name="Boore J.L."/>
            <person name="Simakov O."/>
            <person name="Marletaz F."/>
            <person name="Cho S.-J."/>
            <person name="Edsinger-Gonzales E."/>
            <person name="Havlak P."/>
            <person name="Kuo D.-H."/>
            <person name="Larsson T."/>
            <person name="Lv J."/>
            <person name="Arendt D."/>
            <person name="Savage R."/>
            <person name="Osoegawa K."/>
            <person name="de Jong P."/>
            <person name="Lindberg D.R."/>
            <person name="Seaver E.C."/>
            <person name="Weisblat D.A."/>
            <person name="Putnam N.H."/>
            <person name="Grigoriev I.V."/>
            <person name="Rokhsar D.S."/>
        </authorList>
    </citation>
    <scope>NUCLEOTIDE SEQUENCE</scope>
</reference>
<dbReference type="EnsemblMetazoa" id="HelroT169391">
    <property type="protein sequence ID" value="HelroP169391"/>
    <property type="gene ID" value="HelroG169391"/>
</dbReference>